<organism evidence="3 4">
    <name type="scientific">Zopfia rhizophila CBS 207.26</name>
    <dbReference type="NCBI Taxonomy" id="1314779"/>
    <lineage>
        <taxon>Eukaryota</taxon>
        <taxon>Fungi</taxon>
        <taxon>Dikarya</taxon>
        <taxon>Ascomycota</taxon>
        <taxon>Pezizomycotina</taxon>
        <taxon>Dothideomycetes</taxon>
        <taxon>Dothideomycetes incertae sedis</taxon>
        <taxon>Zopfiaceae</taxon>
        <taxon>Zopfia</taxon>
    </lineage>
</organism>
<accession>A0A6A6EXG5</accession>
<feature type="signal peptide" evidence="2">
    <location>
        <begin position="1"/>
        <end position="21"/>
    </location>
</feature>
<feature type="region of interest" description="Disordered" evidence="1">
    <location>
        <begin position="186"/>
        <end position="205"/>
    </location>
</feature>
<dbReference type="OrthoDB" id="3944685at2759"/>
<protein>
    <submittedName>
        <fullName evidence="3">Uncharacterized protein</fullName>
    </submittedName>
</protein>
<sequence length="323" mass="35200">MFSWLPRVLLSTMLLTGVLLASTIRADALSDLEDLRTIISTVASTVGAPTNSSRNWGFLPVASESLGTADLIGNITGMILRAQYDLNVDQNAWVNGTQSLDGPYIEYVSAIPNLSTALTALGRSWHRELNHPVWTAVDALQQSIGEFSSALLQANLTHSNSTIRTIRASSTLEDAQMAWSRILNLPGSASGGPSERRSPAADALRPYRRSLAVNPQRAGYKRSLTPAIANSFTRAPIWAKARWEGENGENKNRWYAHKDLWGRAPDARRSGEGLARPYDGVVRQKEKLAPLHNGFNIDNVPSSNDAKNSKSTQPTRLPVAFAA</sequence>
<keyword evidence="4" id="KW-1185">Reference proteome</keyword>
<keyword evidence="2" id="KW-0732">Signal</keyword>
<name>A0A6A6EXG5_9PEZI</name>
<evidence type="ECO:0000313" key="4">
    <source>
        <dbReference type="Proteomes" id="UP000800200"/>
    </source>
</evidence>
<feature type="compositionally biased region" description="Polar residues" evidence="1">
    <location>
        <begin position="299"/>
        <end position="315"/>
    </location>
</feature>
<dbReference type="EMBL" id="ML994610">
    <property type="protein sequence ID" value="KAF2195489.1"/>
    <property type="molecule type" value="Genomic_DNA"/>
</dbReference>
<dbReference type="AlphaFoldDB" id="A0A6A6EXG5"/>
<evidence type="ECO:0000313" key="3">
    <source>
        <dbReference type="EMBL" id="KAF2195489.1"/>
    </source>
</evidence>
<evidence type="ECO:0000256" key="2">
    <source>
        <dbReference type="SAM" id="SignalP"/>
    </source>
</evidence>
<feature type="region of interest" description="Disordered" evidence="1">
    <location>
        <begin position="292"/>
        <end position="323"/>
    </location>
</feature>
<evidence type="ECO:0000256" key="1">
    <source>
        <dbReference type="SAM" id="MobiDB-lite"/>
    </source>
</evidence>
<reference evidence="3" key="1">
    <citation type="journal article" date="2020" name="Stud. Mycol.">
        <title>101 Dothideomycetes genomes: a test case for predicting lifestyles and emergence of pathogens.</title>
        <authorList>
            <person name="Haridas S."/>
            <person name="Albert R."/>
            <person name="Binder M."/>
            <person name="Bloem J."/>
            <person name="Labutti K."/>
            <person name="Salamov A."/>
            <person name="Andreopoulos B."/>
            <person name="Baker S."/>
            <person name="Barry K."/>
            <person name="Bills G."/>
            <person name="Bluhm B."/>
            <person name="Cannon C."/>
            <person name="Castanera R."/>
            <person name="Culley D."/>
            <person name="Daum C."/>
            <person name="Ezra D."/>
            <person name="Gonzalez J."/>
            <person name="Henrissat B."/>
            <person name="Kuo A."/>
            <person name="Liang C."/>
            <person name="Lipzen A."/>
            <person name="Lutzoni F."/>
            <person name="Magnuson J."/>
            <person name="Mondo S."/>
            <person name="Nolan M."/>
            <person name="Ohm R."/>
            <person name="Pangilinan J."/>
            <person name="Park H.-J."/>
            <person name="Ramirez L."/>
            <person name="Alfaro M."/>
            <person name="Sun H."/>
            <person name="Tritt A."/>
            <person name="Yoshinaga Y."/>
            <person name="Zwiers L.-H."/>
            <person name="Turgeon B."/>
            <person name="Goodwin S."/>
            <person name="Spatafora J."/>
            <person name="Crous P."/>
            <person name="Grigoriev I."/>
        </authorList>
    </citation>
    <scope>NUCLEOTIDE SEQUENCE</scope>
    <source>
        <strain evidence="3">CBS 207.26</strain>
    </source>
</reference>
<dbReference type="Proteomes" id="UP000800200">
    <property type="component" value="Unassembled WGS sequence"/>
</dbReference>
<feature type="chain" id="PRO_5025416529" evidence="2">
    <location>
        <begin position="22"/>
        <end position="323"/>
    </location>
</feature>
<gene>
    <name evidence="3" type="ORF">K469DRAFT_744063</name>
</gene>
<proteinExistence type="predicted"/>